<comment type="caution">
    <text evidence="1">The sequence shown here is derived from an EMBL/GenBank/DDBJ whole genome shotgun (WGS) entry which is preliminary data.</text>
</comment>
<organism evidence="1 2">
    <name type="scientific">Candidatus Methanoperedens nitratireducens</name>
    <dbReference type="NCBI Taxonomy" id="1392998"/>
    <lineage>
        <taxon>Archaea</taxon>
        <taxon>Methanobacteriati</taxon>
        <taxon>Methanobacteriota</taxon>
        <taxon>Stenosarchaea group</taxon>
        <taxon>Methanomicrobia</taxon>
        <taxon>Methanosarcinales</taxon>
        <taxon>ANME-2 cluster</taxon>
        <taxon>Candidatus Methanoperedentaceae</taxon>
        <taxon>Candidatus Methanoperedens</taxon>
    </lineage>
</organism>
<keyword evidence="2" id="KW-1185">Reference proteome</keyword>
<name>A0A062VAI5_9EURY</name>
<sequence length="154" mass="17347">MKVVSNSSPLIFLSAIGMLDLLRNEFGEILIPEAVYDEVTSKELKGSNEVKHADWIRVVSIKNNKAPSFLPVLDRGEEESIVLAIEQNADLVLLDDLAGRRAAMMQGLNVMGTLGFLKVMDRKGRIKNLRDVLDGLQKNGFWMNVDLYRRMLED</sequence>
<dbReference type="Proteomes" id="UP000027153">
    <property type="component" value="Unassembled WGS sequence"/>
</dbReference>
<dbReference type="EMBL" id="JMIY01000001">
    <property type="protein sequence ID" value="KCZ73498.1"/>
    <property type="molecule type" value="Genomic_DNA"/>
</dbReference>
<dbReference type="RefSeq" id="WP_048088994.1">
    <property type="nucleotide sequence ID" value="NZ_JMIY01000001.1"/>
</dbReference>
<dbReference type="OrthoDB" id="323844at2157"/>
<dbReference type="PANTHER" id="PTHR39550">
    <property type="entry name" value="SLL0658 PROTEIN"/>
    <property type="match status" value="1"/>
</dbReference>
<dbReference type="InterPro" id="IPR021799">
    <property type="entry name" value="PIN-like_prokaryotic"/>
</dbReference>
<dbReference type="Pfam" id="PF11848">
    <property type="entry name" value="DUF3368"/>
    <property type="match status" value="1"/>
</dbReference>
<protein>
    <submittedName>
        <fullName evidence="1">Putative nucleic acid-binding protein, contains PIN domain</fullName>
    </submittedName>
</protein>
<dbReference type="PANTHER" id="PTHR39550:SF1">
    <property type="entry name" value="SLL0658 PROTEIN"/>
    <property type="match status" value="1"/>
</dbReference>
<dbReference type="AlphaFoldDB" id="A0A062VAI5"/>
<gene>
    <name evidence="1" type="ORF">ANME2D_00566</name>
</gene>
<proteinExistence type="predicted"/>
<accession>A0A062VAI5</accession>
<reference evidence="1 2" key="1">
    <citation type="journal article" date="2013" name="Nature">
        <title>Anaerobic oxidation of methane coupled to nitrate reduction in a novel archaeal lineage.</title>
        <authorList>
            <person name="Haroon M.F."/>
            <person name="Hu S."/>
            <person name="Shi Y."/>
            <person name="Imelfort M."/>
            <person name="Keller J."/>
            <person name="Hugenholtz P."/>
            <person name="Yuan Z."/>
            <person name="Tyson G.W."/>
        </authorList>
    </citation>
    <scope>NUCLEOTIDE SEQUENCE [LARGE SCALE GENOMIC DNA]</scope>
    <source>
        <strain evidence="1 2">ANME-2d</strain>
    </source>
</reference>
<evidence type="ECO:0000313" key="1">
    <source>
        <dbReference type="EMBL" id="KCZ73498.1"/>
    </source>
</evidence>
<evidence type="ECO:0000313" key="2">
    <source>
        <dbReference type="Proteomes" id="UP000027153"/>
    </source>
</evidence>